<feature type="transmembrane region" description="Helical" evidence="1">
    <location>
        <begin position="120"/>
        <end position="140"/>
    </location>
</feature>
<dbReference type="RefSeq" id="WP_039633853.1">
    <property type="nucleotide sequence ID" value="NZ_AYSO01000017.1"/>
</dbReference>
<organism evidence="2 3">
    <name type="scientific">Clostridium argentinense CDC 2741</name>
    <dbReference type="NCBI Taxonomy" id="1418104"/>
    <lineage>
        <taxon>Bacteria</taxon>
        <taxon>Bacillati</taxon>
        <taxon>Bacillota</taxon>
        <taxon>Clostridia</taxon>
        <taxon>Eubacteriales</taxon>
        <taxon>Clostridiaceae</taxon>
        <taxon>Clostridium</taxon>
    </lineage>
</organism>
<dbReference type="STRING" id="29341.RSJ17_15940"/>
<dbReference type="Proteomes" id="UP000031366">
    <property type="component" value="Unassembled WGS sequence"/>
</dbReference>
<feature type="transmembrane region" description="Helical" evidence="1">
    <location>
        <begin position="146"/>
        <end position="167"/>
    </location>
</feature>
<keyword evidence="1" id="KW-0812">Transmembrane</keyword>
<keyword evidence="1" id="KW-0472">Membrane</keyword>
<accession>A0A0C1R7C1</accession>
<protein>
    <submittedName>
        <fullName evidence="2">Uncharacterized protein</fullName>
    </submittedName>
</protein>
<keyword evidence="1" id="KW-1133">Transmembrane helix</keyword>
<dbReference type="EMBL" id="AYSO01000017">
    <property type="protein sequence ID" value="KIE46406.1"/>
    <property type="molecule type" value="Genomic_DNA"/>
</dbReference>
<keyword evidence="3" id="KW-1185">Reference proteome</keyword>
<sequence length="195" mass="22780">MKGCTNLMFLYENSKFNEAYLDNMYRKSLSTGKYIAEVRLNNYQEALINHNSTTDEIRAAKIYNFLADRFEDINSIKQYGECDRSKKNVLQSQELIQDIFLNNSSKTFTKKQYVLKDSTLKFLIAIIVSIVVFTICYGVKSRAISTIVTGINAIVILFVIESIYEYFKERDSLLRNINKSKNLMNRKIYLQYSKM</sequence>
<name>A0A0C1R7C1_9CLOT</name>
<dbReference type="AlphaFoldDB" id="A0A0C1R7C1"/>
<reference evidence="2 3" key="1">
    <citation type="journal article" date="2015" name="Infect. Genet. Evol.">
        <title>Genomic sequences of six botulinum neurotoxin-producing strains representing three clostridial species illustrate the mobility and diversity of botulinum neurotoxin genes.</title>
        <authorList>
            <person name="Smith T.J."/>
            <person name="Hill K.K."/>
            <person name="Xie G."/>
            <person name="Foley B.T."/>
            <person name="Williamson C.H."/>
            <person name="Foster J.T."/>
            <person name="Johnson S.L."/>
            <person name="Chertkov O."/>
            <person name="Teshima H."/>
            <person name="Gibbons H.S."/>
            <person name="Johnsky L.A."/>
            <person name="Karavis M.A."/>
            <person name="Smith L.A."/>
        </authorList>
    </citation>
    <scope>NUCLEOTIDE SEQUENCE [LARGE SCALE GENOMIC DNA]</scope>
    <source>
        <strain evidence="2 3">CDC 2741</strain>
    </source>
</reference>
<proteinExistence type="predicted"/>
<gene>
    <name evidence="2" type="ORF">U732_1917</name>
</gene>
<evidence type="ECO:0000313" key="2">
    <source>
        <dbReference type="EMBL" id="KIE46406.1"/>
    </source>
</evidence>
<evidence type="ECO:0000313" key="3">
    <source>
        <dbReference type="Proteomes" id="UP000031366"/>
    </source>
</evidence>
<comment type="caution">
    <text evidence="2">The sequence shown here is derived from an EMBL/GenBank/DDBJ whole genome shotgun (WGS) entry which is preliminary data.</text>
</comment>
<evidence type="ECO:0000256" key="1">
    <source>
        <dbReference type="SAM" id="Phobius"/>
    </source>
</evidence>
<dbReference type="OrthoDB" id="10012387at2"/>